<keyword evidence="2" id="KW-0067">ATP-binding</keyword>
<dbReference type="InterPro" id="IPR036890">
    <property type="entry name" value="HATPase_C_sf"/>
</dbReference>
<name>A0ABV8NJH7_9SPHI</name>
<gene>
    <name evidence="2" type="ORF">ACFOUY_10745</name>
</gene>
<evidence type="ECO:0000259" key="1">
    <source>
        <dbReference type="Pfam" id="PF02518"/>
    </source>
</evidence>
<reference evidence="3" key="1">
    <citation type="journal article" date="2019" name="Int. J. Syst. Evol. Microbiol.">
        <title>The Global Catalogue of Microorganisms (GCM) 10K type strain sequencing project: providing services to taxonomists for standard genome sequencing and annotation.</title>
        <authorList>
            <consortium name="The Broad Institute Genomics Platform"/>
            <consortium name="The Broad Institute Genome Sequencing Center for Infectious Disease"/>
            <person name="Wu L."/>
            <person name="Ma J."/>
        </authorList>
    </citation>
    <scope>NUCLEOTIDE SEQUENCE [LARGE SCALE GENOMIC DNA]</scope>
    <source>
        <strain evidence="3">CCM 8689</strain>
    </source>
</reference>
<accession>A0ABV8NJH7</accession>
<dbReference type="Proteomes" id="UP001595792">
    <property type="component" value="Unassembled WGS sequence"/>
</dbReference>
<keyword evidence="2" id="KW-0547">Nucleotide-binding</keyword>
<dbReference type="Pfam" id="PF02518">
    <property type="entry name" value="HATPase_c"/>
    <property type="match status" value="1"/>
</dbReference>
<dbReference type="Gene3D" id="3.30.565.10">
    <property type="entry name" value="Histidine kinase-like ATPase, C-terminal domain"/>
    <property type="match status" value="1"/>
</dbReference>
<evidence type="ECO:0000313" key="3">
    <source>
        <dbReference type="Proteomes" id="UP001595792"/>
    </source>
</evidence>
<organism evidence="2 3">
    <name type="scientific">Pedobacter jamesrossensis</name>
    <dbReference type="NCBI Taxonomy" id="1908238"/>
    <lineage>
        <taxon>Bacteria</taxon>
        <taxon>Pseudomonadati</taxon>
        <taxon>Bacteroidota</taxon>
        <taxon>Sphingobacteriia</taxon>
        <taxon>Sphingobacteriales</taxon>
        <taxon>Sphingobacteriaceae</taxon>
        <taxon>Pedobacter</taxon>
    </lineage>
</organism>
<dbReference type="GO" id="GO:0005524">
    <property type="term" value="F:ATP binding"/>
    <property type="evidence" value="ECO:0007669"/>
    <property type="project" value="UniProtKB-KW"/>
</dbReference>
<dbReference type="SUPFAM" id="SSF55874">
    <property type="entry name" value="ATPase domain of HSP90 chaperone/DNA topoisomerase II/histidine kinase"/>
    <property type="match status" value="1"/>
</dbReference>
<comment type="caution">
    <text evidence="2">The sequence shown here is derived from an EMBL/GenBank/DDBJ whole genome shotgun (WGS) entry which is preliminary data.</text>
</comment>
<feature type="domain" description="Histidine kinase/HSP90-like ATPase" evidence="1">
    <location>
        <begin position="5"/>
        <end position="39"/>
    </location>
</feature>
<sequence length="40" mass="4624">MIWNGLAISKQIVEAHRGKLWFESVKNIGTTFFMELPMAK</sequence>
<keyword evidence="3" id="KW-1185">Reference proteome</keyword>
<protein>
    <submittedName>
        <fullName evidence="2">ATP-binding protein</fullName>
    </submittedName>
</protein>
<proteinExistence type="predicted"/>
<dbReference type="RefSeq" id="WP_378960571.1">
    <property type="nucleotide sequence ID" value="NZ_JBHRXC010000016.1"/>
</dbReference>
<evidence type="ECO:0000313" key="2">
    <source>
        <dbReference type="EMBL" id="MFC4197175.1"/>
    </source>
</evidence>
<dbReference type="EMBL" id="JBHSBY010000106">
    <property type="protein sequence ID" value="MFC4197175.1"/>
    <property type="molecule type" value="Genomic_DNA"/>
</dbReference>
<dbReference type="InterPro" id="IPR003594">
    <property type="entry name" value="HATPase_dom"/>
</dbReference>